<feature type="chain" id="PRO_5035191199" evidence="4">
    <location>
        <begin position="22"/>
        <end position="85"/>
    </location>
</feature>
<evidence type="ECO:0000259" key="5">
    <source>
        <dbReference type="Pfam" id="PF01826"/>
    </source>
</evidence>
<reference evidence="6" key="1">
    <citation type="submission" date="2021-04" db="EMBL/GenBank/DDBJ databases">
        <authorList>
            <person name="Chebbi M.A.C M."/>
        </authorList>
    </citation>
    <scope>NUCLEOTIDE SEQUENCE</scope>
</reference>
<evidence type="ECO:0000256" key="1">
    <source>
        <dbReference type="ARBA" id="ARBA00007611"/>
    </source>
</evidence>
<feature type="domain" description="TIL" evidence="5">
    <location>
        <begin position="27"/>
        <end position="79"/>
    </location>
</feature>
<protein>
    <submittedName>
        <fullName evidence="6">Similar to Trypsin inhibitor (Ascaris suum)</fullName>
    </submittedName>
</protein>
<sequence length="85" mass="9321">MAKFLLISVVLVAALVVCVNANTSLKCGPNEEIKGCGACDNTCKERNMMCTMDCRPPECGCKKGFYRNDDRKCVSLSQCPIKPKQ</sequence>
<evidence type="ECO:0000256" key="3">
    <source>
        <dbReference type="ARBA" id="ARBA00023157"/>
    </source>
</evidence>
<dbReference type="InterPro" id="IPR002919">
    <property type="entry name" value="TIL_dom"/>
</dbReference>
<dbReference type="AlphaFoldDB" id="A0A8J2MS49"/>
<dbReference type="InterPro" id="IPR036084">
    <property type="entry name" value="Ser_inhib-like_sf"/>
</dbReference>
<evidence type="ECO:0000313" key="6">
    <source>
        <dbReference type="EMBL" id="CAG5106900.1"/>
    </source>
</evidence>
<keyword evidence="3" id="KW-1015">Disulfide bond</keyword>
<evidence type="ECO:0000256" key="2">
    <source>
        <dbReference type="ARBA" id="ARBA00022690"/>
    </source>
</evidence>
<dbReference type="InterPro" id="IPR051368">
    <property type="entry name" value="SerProtInhib-TIL_Domain"/>
</dbReference>
<evidence type="ECO:0000256" key="4">
    <source>
        <dbReference type="SAM" id="SignalP"/>
    </source>
</evidence>
<gene>
    <name evidence="6" type="ORF">HICCMSTLAB_LOCUS12491</name>
</gene>
<dbReference type="CDD" id="cd19941">
    <property type="entry name" value="TIL"/>
    <property type="match status" value="1"/>
</dbReference>
<keyword evidence="2" id="KW-0646">Protease inhibitor</keyword>
<organism evidence="6 7">
    <name type="scientific">Cotesia congregata</name>
    <name type="common">Parasitoid wasp</name>
    <name type="synonym">Apanteles congregatus</name>
    <dbReference type="NCBI Taxonomy" id="51543"/>
    <lineage>
        <taxon>Eukaryota</taxon>
        <taxon>Metazoa</taxon>
        <taxon>Ecdysozoa</taxon>
        <taxon>Arthropoda</taxon>
        <taxon>Hexapoda</taxon>
        <taxon>Insecta</taxon>
        <taxon>Pterygota</taxon>
        <taxon>Neoptera</taxon>
        <taxon>Endopterygota</taxon>
        <taxon>Hymenoptera</taxon>
        <taxon>Apocrita</taxon>
        <taxon>Ichneumonoidea</taxon>
        <taxon>Braconidae</taxon>
        <taxon>Microgastrinae</taxon>
        <taxon>Cotesia</taxon>
    </lineage>
</organism>
<dbReference type="EMBL" id="CAJNRD030001124">
    <property type="protein sequence ID" value="CAG5106900.1"/>
    <property type="molecule type" value="Genomic_DNA"/>
</dbReference>
<keyword evidence="7" id="KW-1185">Reference proteome</keyword>
<dbReference type="Proteomes" id="UP000786811">
    <property type="component" value="Unassembled WGS sequence"/>
</dbReference>
<dbReference type="Gene3D" id="2.10.25.10">
    <property type="entry name" value="Laminin"/>
    <property type="match status" value="1"/>
</dbReference>
<dbReference type="GO" id="GO:0030414">
    <property type="term" value="F:peptidase inhibitor activity"/>
    <property type="evidence" value="ECO:0007669"/>
    <property type="project" value="UniProtKB-KW"/>
</dbReference>
<dbReference type="PANTHER" id="PTHR23259">
    <property type="entry name" value="RIDDLE"/>
    <property type="match status" value="1"/>
</dbReference>
<name>A0A8J2MS49_COTCN</name>
<dbReference type="PANTHER" id="PTHR23259:SF70">
    <property type="entry name" value="ACCESSORY GLAND PROTEIN ACP62F-RELATED"/>
    <property type="match status" value="1"/>
</dbReference>
<keyword evidence="4" id="KW-0732">Signal</keyword>
<dbReference type="SUPFAM" id="SSF57567">
    <property type="entry name" value="Serine protease inhibitors"/>
    <property type="match status" value="1"/>
</dbReference>
<evidence type="ECO:0000313" key="7">
    <source>
        <dbReference type="Proteomes" id="UP000786811"/>
    </source>
</evidence>
<accession>A0A8J2MS49</accession>
<proteinExistence type="inferred from homology"/>
<feature type="signal peptide" evidence="4">
    <location>
        <begin position="1"/>
        <end position="21"/>
    </location>
</feature>
<comment type="caution">
    <text evidence="6">The sequence shown here is derived from an EMBL/GenBank/DDBJ whole genome shotgun (WGS) entry which is preliminary data.</text>
</comment>
<comment type="similarity">
    <text evidence="1">Belongs to the serine protease inhibitor-like (TIL domain-containing) family.</text>
</comment>
<dbReference type="OrthoDB" id="6236007at2759"/>
<dbReference type="Pfam" id="PF01826">
    <property type="entry name" value="TIL"/>
    <property type="match status" value="1"/>
</dbReference>